<evidence type="ECO:0000256" key="1">
    <source>
        <dbReference type="ARBA" id="ARBA00008857"/>
    </source>
</evidence>
<dbReference type="InterPro" id="IPR013762">
    <property type="entry name" value="Integrase-like_cat_sf"/>
</dbReference>
<dbReference type="PANTHER" id="PTHR30349">
    <property type="entry name" value="PHAGE INTEGRASE-RELATED"/>
    <property type="match status" value="1"/>
</dbReference>
<proteinExistence type="inferred from homology"/>
<dbReference type="EMBL" id="JAGINP010000020">
    <property type="protein sequence ID" value="MBP2295169.1"/>
    <property type="molecule type" value="Genomic_DNA"/>
</dbReference>
<comment type="caution">
    <text evidence="7">The sequence shown here is derived from an EMBL/GenBank/DDBJ whole genome shotgun (WGS) entry which is preliminary data.</text>
</comment>
<dbReference type="InterPro" id="IPR011010">
    <property type="entry name" value="DNA_brk_join_enz"/>
</dbReference>
<organism evidence="7 8">
    <name type="scientific">Azospirillum rugosum</name>
    <dbReference type="NCBI Taxonomy" id="416170"/>
    <lineage>
        <taxon>Bacteria</taxon>
        <taxon>Pseudomonadati</taxon>
        <taxon>Pseudomonadota</taxon>
        <taxon>Alphaproteobacteria</taxon>
        <taxon>Rhodospirillales</taxon>
        <taxon>Azospirillaceae</taxon>
        <taxon>Azospirillum</taxon>
    </lineage>
</organism>
<dbReference type="InterPro" id="IPR050090">
    <property type="entry name" value="Tyrosine_recombinase_XerCD"/>
</dbReference>
<evidence type="ECO:0000313" key="8">
    <source>
        <dbReference type="Proteomes" id="UP000781958"/>
    </source>
</evidence>
<dbReference type="PROSITE" id="PS51898">
    <property type="entry name" value="TYR_RECOMBINASE"/>
    <property type="match status" value="1"/>
</dbReference>
<evidence type="ECO:0000256" key="4">
    <source>
        <dbReference type="ARBA" id="ARBA00023172"/>
    </source>
</evidence>
<reference evidence="7 8" key="1">
    <citation type="submission" date="2021-03" db="EMBL/GenBank/DDBJ databases">
        <title>Genomic Encyclopedia of Type Strains, Phase III (KMG-III): the genomes of soil and plant-associated and newly described type strains.</title>
        <authorList>
            <person name="Whitman W."/>
        </authorList>
    </citation>
    <scope>NUCLEOTIDE SEQUENCE [LARGE SCALE GENOMIC DNA]</scope>
    <source>
        <strain evidence="7 8">IMMIB AFH-6</strain>
    </source>
</reference>
<dbReference type="Proteomes" id="UP000781958">
    <property type="component" value="Unassembled WGS sequence"/>
</dbReference>
<dbReference type="InterPro" id="IPR002104">
    <property type="entry name" value="Integrase_catalytic"/>
</dbReference>
<dbReference type="Pfam" id="PF00589">
    <property type="entry name" value="Phage_integrase"/>
    <property type="match status" value="1"/>
</dbReference>
<keyword evidence="3" id="KW-0238">DNA-binding</keyword>
<evidence type="ECO:0000256" key="3">
    <source>
        <dbReference type="ARBA" id="ARBA00023125"/>
    </source>
</evidence>
<evidence type="ECO:0000259" key="6">
    <source>
        <dbReference type="PROSITE" id="PS51898"/>
    </source>
</evidence>
<protein>
    <submittedName>
        <fullName evidence="7">Site-specific recombinase XerD</fullName>
    </submittedName>
</protein>
<keyword evidence="4" id="KW-0233">DNA recombination</keyword>
<evidence type="ECO:0000313" key="7">
    <source>
        <dbReference type="EMBL" id="MBP2295169.1"/>
    </source>
</evidence>
<evidence type="ECO:0000256" key="5">
    <source>
        <dbReference type="SAM" id="MobiDB-lite"/>
    </source>
</evidence>
<keyword evidence="8" id="KW-1185">Reference proteome</keyword>
<dbReference type="InterPro" id="IPR010998">
    <property type="entry name" value="Integrase_recombinase_N"/>
</dbReference>
<comment type="similarity">
    <text evidence="1">Belongs to the 'phage' integrase family.</text>
</comment>
<accession>A0ABS4SRI4</accession>
<evidence type="ECO:0000256" key="2">
    <source>
        <dbReference type="ARBA" id="ARBA00022908"/>
    </source>
</evidence>
<name>A0ABS4SRI4_9PROT</name>
<dbReference type="PANTHER" id="PTHR30349:SF41">
    <property type="entry name" value="INTEGRASE_RECOMBINASE PROTEIN MJ0367-RELATED"/>
    <property type="match status" value="1"/>
</dbReference>
<feature type="region of interest" description="Disordered" evidence="5">
    <location>
        <begin position="439"/>
        <end position="460"/>
    </location>
</feature>
<feature type="domain" description="Tyr recombinase" evidence="6">
    <location>
        <begin position="219"/>
        <end position="419"/>
    </location>
</feature>
<gene>
    <name evidence="7" type="ORF">J2851_004972</name>
</gene>
<dbReference type="Gene3D" id="1.10.150.130">
    <property type="match status" value="1"/>
</dbReference>
<dbReference type="SUPFAM" id="SSF56349">
    <property type="entry name" value="DNA breaking-rejoining enzymes"/>
    <property type="match status" value="1"/>
</dbReference>
<keyword evidence="2" id="KW-0229">DNA integration</keyword>
<dbReference type="RefSeq" id="WP_209769587.1">
    <property type="nucleotide sequence ID" value="NZ_JAGINP010000020.1"/>
</dbReference>
<sequence length="460" mass="53346">MTTIQNEKVELEDGSVVLYRRDDVKKPVWHCRISIPEIPYKNKRFTTRKTDLEDAKKVALREYQRMVFLHSEGLPVYTKTFEQVWTAFHKEQQTRVARGDLSEGRFRSMAITGNTYFVPFFGSKQINRISEADIHAYWDWRRCYWTEGPGKERLAKARDPKRRNDPDSRIHRVAEVPASTTLHIEAGLLKQIFDLARRNKDVRSDQVPPIDPPEALVTNRRPAFTMDEWNHLCTFMPAWVERATSAKHRFSRERMQCFVHIMYGTGMRVPNAYNLRWKHYSTFFATDGKEYIKLEVTGKIKVGKSYTVVGSIELKKWFDKLRTLSNHTKPDDYIFVNEDGSQLKAVHDHFARLLVEADLRTDGHGQERTTYSLRHTFATHALLDGVDVFKLAKAMNTSVKMIEEHYGHVKNEQNAPALHGNRTKQITLGSTLGITVSVPPEDQWGNQAPAKTAQTRKNRK</sequence>
<dbReference type="Gene3D" id="1.10.443.10">
    <property type="entry name" value="Intergrase catalytic core"/>
    <property type="match status" value="1"/>
</dbReference>